<protein>
    <submittedName>
        <fullName evidence="2">Uncharacterized protein</fullName>
    </submittedName>
</protein>
<evidence type="ECO:0000313" key="2">
    <source>
        <dbReference type="EMBL" id="JAD94698.1"/>
    </source>
</evidence>
<evidence type="ECO:0000256" key="1">
    <source>
        <dbReference type="SAM" id="MobiDB-lite"/>
    </source>
</evidence>
<reference evidence="2" key="1">
    <citation type="submission" date="2014-09" db="EMBL/GenBank/DDBJ databases">
        <authorList>
            <person name="Magalhaes I.L.F."/>
            <person name="Oliveira U."/>
            <person name="Santos F.R."/>
            <person name="Vidigal T.H.D.A."/>
            <person name="Brescovit A.D."/>
            <person name="Santos A.J."/>
        </authorList>
    </citation>
    <scope>NUCLEOTIDE SEQUENCE</scope>
    <source>
        <tissue evidence="2">Shoot tissue taken approximately 20 cm above the soil surface</tissue>
    </source>
</reference>
<name>A0A0A9E6Q3_ARUDO</name>
<sequence length="134" mass="13846">MFLPSSTQASSSGNVWVAGQRDGLLAAKSSGNPWKKATAAEPEPSSGEWTGVASHAPAPGWRGASTAAQVMGTTNRWNVLESNVATSSAPGDERRPAVRTDAAYSAVPNGGNAGPSVSKLQPEVEVHDWEEACE</sequence>
<accession>A0A0A9E6Q3</accession>
<organism evidence="2">
    <name type="scientific">Arundo donax</name>
    <name type="common">Giant reed</name>
    <name type="synonym">Donax arundinaceus</name>
    <dbReference type="NCBI Taxonomy" id="35708"/>
    <lineage>
        <taxon>Eukaryota</taxon>
        <taxon>Viridiplantae</taxon>
        <taxon>Streptophyta</taxon>
        <taxon>Embryophyta</taxon>
        <taxon>Tracheophyta</taxon>
        <taxon>Spermatophyta</taxon>
        <taxon>Magnoliopsida</taxon>
        <taxon>Liliopsida</taxon>
        <taxon>Poales</taxon>
        <taxon>Poaceae</taxon>
        <taxon>PACMAD clade</taxon>
        <taxon>Arundinoideae</taxon>
        <taxon>Arundineae</taxon>
        <taxon>Arundo</taxon>
    </lineage>
</organism>
<dbReference type="AlphaFoldDB" id="A0A0A9E6Q3"/>
<dbReference type="EMBL" id="GBRH01203197">
    <property type="protein sequence ID" value="JAD94698.1"/>
    <property type="molecule type" value="Transcribed_RNA"/>
</dbReference>
<proteinExistence type="predicted"/>
<reference evidence="2" key="2">
    <citation type="journal article" date="2015" name="Data Brief">
        <title>Shoot transcriptome of the giant reed, Arundo donax.</title>
        <authorList>
            <person name="Barrero R.A."/>
            <person name="Guerrero F.D."/>
            <person name="Moolhuijzen P."/>
            <person name="Goolsby J.A."/>
            <person name="Tidwell J."/>
            <person name="Bellgard S.E."/>
            <person name="Bellgard M.I."/>
        </authorList>
    </citation>
    <scope>NUCLEOTIDE SEQUENCE</scope>
    <source>
        <tissue evidence="2">Shoot tissue taken approximately 20 cm above the soil surface</tissue>
    </source>
</reference>
<feature type="region of interest" description="Disordered" evidence="1">
    <location>
        <begin position="26"/>
        <end position="60"/>
    </location>
</feature>